<dbReference type="Gene3D" id="3.40.605.10">
    <property type="entry name" value="Aldehyde Dehydrogenase, Chain A, domain 1"/>
    <property type="match status" value="1"/>
</dbReference>
<evidence type="ECO:0000313" key="6">
    <source>
        <dbReference type="Proteomes" id="UP000072741"/>
    </source>
</evidence>
<dbReference type="InterPro" id="IPR016163">
    <property type="entry name" value="Ald_DH_C"/>
</dbReference>
<dbReference type="PANTHER" id="PTHR42986:SF1">
    <property type="entry name" value="BENZALDEHYDE DEHYDROGENASE YFMT"/>
    <property type="match status" value="1"/>
</dbReference>
<dbReference type="Pfam" id="PF00171">
    <property type="entry name" value="Aldedh"/>
    <property type="match status" value="1"/>
</dbReference>
<reference evidence="5 6" key="1">
    <citation type="journal article" date="2016" name="Front. Microbiol.">
        <title>Genomic Resource of Rice Seed Associated Bacteria.</title>
        <authorList>
            <person name="Midha S."/>
            <person name="Bansal K."/>
            <person name="Sharma S."/>
            <person name="Kumar N."/>
            <person name="Patil P.P."/>
            <person name="Chaudhry V."/>
            <person name="Patil P.B."/>
        </authorList>
    </citation>
    <scope>NUCLEOTIDE SEQUENCE [LARGE SCALE GENOMIC DNA]</scope>
    <source>
        <strain evidence="5 6">NS331</strain>
    </source>
</reference>
<organism evidence="5 6">
    <name type="scientific">Pseudacidovorax intermedius</name>
    <dbReference type="NCBI Taxonomy" id="433924"/>
    <lineage>
        <taxon>Bacteria</taxon>
        <taxon>Pseudomonadati</taxon>
        <taxon>Pseudomonadota</taxon>
        <taxon>Betaproteobacteria</taxon>
        <taxon>Burkholderiales</taxon>
        <taxon>Comamonadaceae</taxon>
        <taxon>Pseudacidovorax</taxon>
    </lineage>
</organism>
<dbReference type="Proteomes" id="UP000072741">
    <property type="component" value="Unassembled WGS sequence"/>
</dbReference>
<evidence type="ECO:0000259" key="4">
    <source>
        <dbReference type="Pfam" id="PF00171"/>
    </source>
</evidence>
<dbReference type="RefSeq" id="WP_058641668.1">
    <property type="nucleotide sequence ID" value="NZ_LDSL01000053.1"/>
</dbReference>
<dbReference type="AlphaFoldDB" id="A0A147GYS6"/>
<keyword evidence="2" id="KW-0560">Oxidoreductase</keyword>
<gene>
    <name evidence="5" type="ORF">NS331_08990</name>
</gene>
<dbReference type="InterPro" id="IPR015590">
    <property type="entry name" value="Aldehyde_DH_dom"/>
</dbReference>
<evidence type="ECO:0000256" key="1">
    <source>
        <dbReference type="ARBA" id="ARBA00009986"/>
    </source>
</evidence>
<dbReference type="InterPro" id="IPR016162">
    <property type="entry name" value="Ald_DH_N"/>
</dbReference>
<dbReference type="InterPro" id="IPR016161">
    <property type="entry name" value="Ald_DH/histidinol_DH"/>
</dbReference>
<name>A0A147GYS6_9BURK</name>
<evidence type="ECO:0000313" key="5">
    <source>
        <dbReference type="EMBL" id="KTT22825.1"/>
    </source>
</evidence>
<keyword evidence="6" id="KW-1185">Reference proteome</keyword>
<dbReference type="EMBL" id="LDSL01000053">
    <property type="protein sequence ID" value="KTT22825.1"/>
    <property type="molecule type" value="Genomic_DNA"/>
</dbReference>
<feature type="domain" description="Aldehyde dehydrogenase" evidence="4">
    <location>
        <begin position="32"/>
        <end position="482"/>
    </location>
</feature>
<protein>
    <submittedName>
        <fullName evidence="5">Benzaldehyde dehydrogenase</fullName>
    </submittedName>
</protein>
<evidence type="ECO:0000256" key="2">
    <source>
        <dbReference type="ARBA" id="ARBA00023002"/>
    </source>
</evidence>
<comment type="caution">
    <text evidence="5">The sequence shown here is derived from an EMBL/GenBank/DDBJ whole genome shotgun (WGS) entry which is preliminary data.</text>
</comment>
<sequence>MGSSEHAHLAWARPSCWDGQAFDGGWSTPLASSQDVIEPATGRPLWRTGLASVADMQAAIGRAQAAQPAWAATGARERAAILLAAAQAFEQHFDELALAVARETGAILPKGQHEVREAIVLCRIAAGLPMQAQGQVLPSTPGRLSLARRVPHGVVGVISPFNFPLILGLRSVAAALALGNAVVLKPDPRTPAAGGYLMARVFEEAGLPPGLLQVLPGDGVAGEALVTDARVPMIAFTGSPAVGRRIGELAGRHLKKVSLELGGANNLVVLDDADLDAAASAVAFGAWFHQGQICMASNRVLVHESIAAALQARLVAKAQHLPVGDGASGQVALGPMIDAKQLARFDAIVQDTVRQGATLEAGGTHEGLCYRPTVLSGVRPGMRSFDEEPFGPLVNLVTFGSDDEAVALANRSEGGLAAAVIGRDVARALALGERLNAGMLHINDQTVNDECTNPFGGPGLGGNGSAVGGPADIDEYTRWQWVTVKAAPPAFPF</sequence>
<dbReference type="Gene3D" id="3.40.309.10">
    <property type="entry name" value="Aldehyde Dehydrogenase, Chain A, domain 2"/>
    <property type="match status" value="1"/>
</dbReference>
<dbReference type="SUPFAM" id="SSF53720">
    <property type="entry name" value="ALDH-like"/>
    <property type="match status" value="1"/>
</dbReference>
<keyword evidence="3" id="KW-0520">NAD</keyword>
<comment type="similarity">
    <text evidence="1">Belongs to the aldehyde dehydrogenase family.</text>
</comment>
<dbReference type="PATRIC" id="fig|433924.3.peg.3778"/>
<evidence type="ECO:0000256" key="3">
    <source>
        <dbReference type="ARBA" id="ARBA00023027"/>
    </source>
</evidence>
<proteinExistence type="inferred from homology"/>
<accession>A0A147GYS6</accession>
<dbReference type="OrthoDB" id="6187633at2"/>
<dbReference type="PANTHER" id="PTHR42986">
    <property type="entry name" value="BENZALDEHYDE DEHYDROGENASE YFMT"/>
    <property type="match status" value="1"/>
</dbReference>
<dbReference type="GO" id="GO:0016620">
    <property type="term" value="F:oxidoreductase activity, acting on the aldehyde or oxo group of donors, NAD or NADP as acceptor"/>
    <property type="evidence" value="ECO:0007669"/>
    <property type="project" value="InterPro"/>
</dbReference>